<gene>
    <name evidence="5" type="primary">panB</name>
    <name evidence="9" type="ORF">SAMN06264855_10965</name>
</gene>
<protein>
    <recommendedName>
        <fullName evidence="5">3-methyl-2-oxobutanoate hydroxymethyltransferase</fullName>
        <ecNumber evidence="5">2.1.2.11</ecNumber>
    </recommendedName>
    <alternativeName>
        <fullName evidence="5">Ketopantoate hydroxymethyltransferase</fullName>
        <shortName evidence="5">KPHMT</shortName>
    </alternativeName>
</protein>
<evidence type="ECO:0000256" key="1">
    <source>
        <dbReference type="ARBA" id="ARBA00005033"/>
    </source>
</evidence>
<evidence type="ECO:0000256" key="3">
    <source>
        <dbReference type="ARBA" id="ARBA00022679"/>
    </source>
</evidence>
<dbReference type="EC" id="2.1.2.11" evidence="5"/>
<feature type="active site" description="Proton acceptor" evidence="5 6">
    <location>
        <position position="178"/>
    </location>
</feature>
<evidence type="ECO:0000256" key="4">
    <source>
        <dbReference type="ARBA" id="ARBA00022993"/>
    </source>
</evidence>
<comment type="pathway">
    <text evidence="5">Cofactor biosynthesis; coenzyme A biosynthesis.</text>
</comment>
<organism evidence="9 10">
    <name type="scientific">Halorubrum vacuolatum</name>
    <name type="common">Natronobacterium vacuolatum</name>
    <dbReference type="NCBI Taxonomy" id="63740"/>
    <lineage>
        <taxon>Archaea</taxon>
        <taxon>Methanobacteriati</taxon>
        <taxon>Methanobacteriota</taxon>
        <taxon>Stenosarchaea group</taxon>
        <taxon>Halobacteria</taxon>
        <taxon>Halobacteriales</taxon>
        <taxon>Haloferacaceae</taxon>
        <taxon>Halorubrum</taxon>
    </lineage>
</organism>
<evidence type="ECO:0000256" key="6">
    <source>
        <dbReference type="PIRSR" id="PIRSR000388-1"/>
    </source>
</evidence>
<dbReference type="OrthoDB" id="8414at2157"/>
<feature type="binding site" evidence="5 8">
    <location>
        <position position="40"/>
    </location>
    <ligand>
        <name>Mg(2+)</name>
        <dbReference type="ChEBI" id="CHEBI:18420"/>
    </ligand>
</feature>
<feature type="binding site" evidence="5 7">
    <location>
        <position position="79"/>
    </location>
    <ligand>
        <name>3-methyl-2-oxobutanoate</name>
        <dbReference type="ChEBI" id="CHEBI:11851"/>
    </ligand>
</feature>
<dbReference type="InterPro" id="IPR003700">
    <property type="entry name" value="Pantoate_hydroxy_MeTrfase"/>
</dbReference>
<dbReference type="GO" id="GO:0015940">
    <property type="term" value="P:pantothenate biosynthetic process"/>
    <property type="evidence" value="ECO:0007669"/>
    <property type="project" value="UniProtKB-UniRule"/>
</dbReference>
<dbReference type="RefSeq" id="WP_089384891.1">
    <property type="nucleotide sequence ID" value="NZ_FZNQ01000009.1"/>
</dbReference>
<dbReference type="CDD" id="cd06557">
    <property type="entry name" value="KPHMT-like"/>
    <property type="match status" value="1"/>
</dbReference>
<name>A0A238WSL9_HALVU</name>
<evidence type="ECO:0000256" key="8">
    <source>
        <dbReference type="PIRSR" id="PIRSR000388-3"/>
    </source>
</evidence>
<dbReference type="GO" id="GO:0003864">
    <property type="term" value="F:3-methyl-2-oxobutanoate hydroxymethyltransferase activity"/>
    <property type="evidence" value="ECO:0007669"/>
    <property type="project" value="UniProtKB-UniRule"/>
</dbReference>
<dbReference type="Pfam" id="PF02548">
    <property type="entry name" value="Pantoate_transf"/>
    <property type="match status" value="1"/>
</dbReference>
<feature type="binding site" evidence="5 7">
    <location>
        <begin position="40"/>
        <end position="41"/>
    </location>
    <ligand>
        <name>3-methyl-2-oxobutanoate</name>
        <dbReference type="ChEBI" id="CHEBI:11851"/>
    </ligand>
</feature>
<comment type="subcellular location">
    <subcellularLocation>
        <location evidence="5">Cytoplasm</location>
    </subcellularLocation>
</comment>
<accession>A0A238WSL9</accession>
<keyword evidence="5" id="KW-0963">Cytoplasm</keyword>
<dbReference type="NCBIfam" id="NF001452">
    <property type="entry name" value="PRK00311.1"/>
    <property type="match status" value="1"/>
</dbReference>
<feature type="binding site" evidence="5 8">
    <location>
        <position position="111"/>
    </location>
    <ligand>
        <name>Mg(2+)</name>
        <dbReference type="ChEBI" id="CHEBI:18420"/>
    </ligand>
</feature>
<evidence type="ECO:0000256" key="2">
    <source>
        <dbReference type="ARBA" id="ARBA00008676"/>
    </source>
</evidence>
<comment type="similarity">
    <text evidence="2 5">Belongs to the PanB family.</text>
</comment>
<keyword evidence="5 8" id="KW-0460">Magnesium</keyword>
<dbReference type="Gene3D" id="3.20.20.60">
    <property type="entry name" value="Phosphoenolpyruvate-binding domains"/>
    <property type="match status" value="1"/>
</dbReference>
<keyword evidence="9" id="KW-0489">Methyltransferase</keyword>
<dbReference type="InterPro" id="IPR015813">
    <property type="entry name" value="Pyrv/PenolPyrv_kinase-like_dom"/>
</dbReference>
<dbReference type="HAMAP" id="MF_00156">
    <property type="entry name" value="PanB"/>
    <property type="match status" value="1"/>
</dbReference>
<dbReference type="FunFam" id="3.20.20.60:FF:000003">
    <property type="entry name" value="3-methyl-2-oxobutanoate hydroxymethyltransferase"/>
    <property type="match status" value="1"/>
</dbReference>
<evidence type="ECO:0000313" key="10">
    <source>
        <dbReference type="Proteomes" id="UP000198397"/>
    </source>
</evidence>
<dbReference type="EMBL" id="FZNQ01000009">
    <property type="protein sequence ID" value="SNR48679.1"/>
    <property type="molecule type" value="Genomic_DNA"/>
</dbReference>
<evidence type="ECO:0000313" key="9">
    <source>
        <dbReference type="EMBL" id="SNR48679.1"/>
    </source>
</evidence>
<dbReference type="PIRSF" id="PIRSF000388">
    <property type="entry name" value="Pantoate_hydroxy_MeTrfase"/>
    <property type="match status" value="1"/>
</dbReference>
<dbReference type="UniPathway" id="UPA00241"/>
<comment type="pathway">
    <text evidence="1">Cofactor biosynthesis; (R)-pantothenate biosynthesis; (R)-pantoate from 3-methyl-2-oxobutanoate: step 1/2.</text>
</comment>
<keyword evidence="3 5" id="KW-0808">Transferase</keyword>
<evidence type="ECO:0000256" key="5">
    <source>
        <dbReference type="HAMAP-Rule" id="MF_00156"/>
    </source>
</evidence>
<dbReference type="GO" id="GO:0000287">
    <property type="term" value="F:magnesium ion binding"/>
    <property type="evidence" value="ECO:0007669"/>
    <property type="project" value="TreeGrafter"/>
</dbReference>
<reference evidence="9 10" key="1">
    <citation type="submission" date="2017-06" db="EMBL/GenBank/DDBJ databases">
        <authorList>
            <person name="Kim H.J."/>
            <person name="Triplett B.A."/>
        </authorList>
    </citation>
    <scope>NUCLEOTIDE SEQUENCE [LARGE SCALE GENOMIC DNA]</scope>
    <source>
        <strain evidence="9 10">DSM 8800</strain>
    </source>
</reference>
<comment type="catalytic activity">
    <reaction evidence="5">
        <text>(6R)-5,10-methylene-5,6,7,8-tetrahydrofolate + 3-methyl-2-oxobutanoate + H2O = 2-dehydropantoate + (6S)-5,6,7,8-tetrahydrofolate</text>
        <dbReference type="Rhea" id="RHEA:11824"/>
        <dbReference type="ChEBI" id="CHEBI:11561"/>
        <dbReference type="ChEBI" id="CHEBI:11851"/>
        <dbReference type="ChEBI" id="CHEBI:15377"/>
        <dbReference type="ChEBI" id="CHEBI:15636"/>
        <dbReference type="ChEBI" id="CHEBI:57453"/>
        <dbReference type="EC" id="2.1.2.11"/>
    </reaction>
</comment>
<dbReference type="GO" id="GO:0005737">
    <property type="term" value="C:cytoplasm"/>
    <property type="evidence" value="ECO:0007669"/>
    <property type="project" value="UniProtKB-SubCell"/>
</dbReference>
<comment type="cofactor">
    <cofactor evidence="5 8">
        <name>Mg(2+)</name>
        <dbReference type="ChEBI" id="CHEBI:18420"/>
    </cofactor>
    <text evidence="5 8">Binds 1 Mg(2+) ion per subunit.</text>
</comment>
<dbReference type="PANTHER" id="PTHR20881">
    <property type="entry name" value="3-METHYL-2-OXOBUTANOATE HYDROXYMETHYLTRANSFERASE"/>
    <property type="match status" value="1"/>
</dbReference>
<keyword evidence="4 5" id="KW-0173">Coenzyme A biosynthesis</keyword>
<dbReference type="Proteomes" id="UP000198397">
    <property type="component" value="Unassembled WGS sequence"/>
</dbReference>
<sequence>MTTTRGLRDRDEPFTMLTAYDAPTAAIVDEAGIDVILVGDSMGNATLGYESTLPVTMADVKSRTAAVARAVEDALVVADLPFLAFGVDEAESIHNAGTLLKEADADAVKIESGPHTVETTRRMTELGIPVMAHLGLTPQHLNRLGGYTRQGTDREAAEEIRELARAHEEAGAFALVLEHVPANLAAAVTDDLEIPTVGIGAGGDCDGQVLVITDVVGLGDWSPPFAERFGDVRGEMRRAVDEYKKAVESGAFPAEEHQHVEEDLEERY</sequence>
<keyword evidence="5 8" id="KW-0479">Metal-binding</keyword>
<dbReference type="InterPro" id="IPR040442">
    <property type="entry name" value="Pyrv_kinase-like_dom_sf"/>
</dbReference>
<evidence type="ECO:0000256" key="7">
    <source>
        <dbReference type="PIRSR" id="PIRSR000388-2"/>
    </source>
</evidence>
<dbReference type="SUPFAM" id="SSF51621">
    <property type="entry name" value="Phosphoenolpyruvate/pyruvate domain"/>
    <property type="match status" value="1"/>
</dbReference>
<comment type="function">
    <text evidence="5">Catalyzes the reversible reaction in which hydroxymethyl group from 5,10-methylenetetrahydrofolate is transferred onto alpha-ketoisovalerate to form ketopantoate.</text>
</comment>
<dbReference type="GO" id="GO:0032259">
    <property type="term" value="P:methylation"/>
    <property type="evidence" value="ECO:0007669"/>
    <property type="project" value="UniProtKB-KW"/>
</dbReference>
<dbReference type="NCBIfam" id="TIGR00222">
    <property type="entry name" value="panB"/>
    <property type="match status" value="1"/>
</dbReference>
<proteinExistence type="inferred from homology"/>
<keyword evidence="10" id="KW-1185">Reference proteome</keyword>
<dbReference type="GO" id="GO:0008168">
    <property type="term" value="F:methyltransferase activity"/>
    <property type="evidence" value="ECO:0007669"/>
    <property type="project" value="UniProtKB-KW"/>
</dbReference>
<feature type="binding site" evidence="5 7">
    <location>
        <position position="109"/>
    </location>
    <ligand>
        <name>3-methyl-2-oxobutanoate</name>
        <dbReference type="ChEBI" id="CHEBI:11851"/>
    </ligand>
</feature>
<dbReference type="GO" id="GO:0015937">
    <property type="term" value="P:coenzyme A biosynthetic process"/>
    <property type="evidence" value="ECO:0007669"/>
    <property type="project" value="UniProtKB-UniRule"/>
</dbReference>
<dbReference type="AlphaFoldDB" id="A0A238WSL9"/>
<feature type="binding site" evidence="5 8">
    <location>
        <position position="79"/>
    </location>
    <ligand>
        <name>Mg(2+)</name>
        <dbReference type="ChEBI" id="CHEBI:18420"/>
    </ligand>
</feature>
<comment type="subunit">
    <text evidence="5">Homodecamer; pentamer of dimers.</text>
</comment>
<dbReference type="PANTHER" id="PTHR20881:SF0">
    <property type="entry name" value="3-METHYL-2-OXOBUTANOATE HYDROXYMETHYLTRANSFERASE"/>
    <property type="match status" value="1"/>
</dbReference>